<evidence type="ECO:0000256" key="1">
    <source>
        <dbReference type="SAM" id="Phobius"/>
    </source>
</evidence>
<dbReference type="AlphaFoldDB" id="A0A0C9YYJ2"/>
<accession>A0A0C9YYJ2</accession>
<dbReference type="PANTHER" id="PTHR40465">
    <property type="entry name" value="CHROMOSOME 1, WHOLE GENOME SHOTGUN SEQUENCE"/>
    <property type="match status" value="1"/>
</dbReference>
<gene>
    <name evidence="3" type="ORF">PISMIDRAFT_680969</name>
</gene>
<dbReference type="Pfam" id="PF20152">
    <property type="entry name" value="DUF6534"/>
    <property type="match status" value="1"/>
</dbReference>
<dbReference type="Proteomes" id="UP000054018">
    <property type="component" value="Unassembled WGS sequence"/>
</dbReference>
<feature type="domain" description="DUF6534" evidence="2">
    <location>
        <begin position="200"/>
        <end position="268"/>
    </location>
</feature>
<organism evidence="3 4">
    <name type="scientific">Pisolithus microcarpus 441</name>
    <dbReference type="NCBI Taxonomy" id="765257"/>
    <lineage>
        <taxon>Eukaryota</taxon>
        <taxon>Fungi</taxon>
        <taxon>Dikarya</taxon>
        <taxon>Basidiomycota</taxon>
        <taxon>Agaricomycotina</taxon>
        <taxon>Agaricomycetes</taxon>
        <taxon>Agaricomycetidae</taxon>
        <taxon>Boletales</taxon>
        <taxon>Sclerodermatineae</taxon>
        <taxon>Pisolithaceae</taxon>
        <taxon>Pisolithus</taxon>
    </lineage>
</organism>
<feature type="transmembrane region" description="Helical" evidence="1">
    <location>
        <begin position="124"/>
        <end position="148"/>
    </location>
</feature>
<dbReference type="STRING" id="765257.A0A0C9YYJ2"/>
<feature type="transmembrane region" description="Helical" evidence="1">
    <location>
        <begin position="57"/>
        <end position="79"/>
    </location>
</feature>
<feature type="transmembrane region" description="Helical" evidence="1">
    <location>
        <begin position="233"/>
        <end position="256"/>
    </location>
</feature>
<dbReference type="PANTHER" id="PTHR40465:SF1">
    <property type="entry name" value="DUF6534 DOMAIN-CONTAINING PROTEIN"/>
    <property type="match status" value="1"/>
</dbReference>
<proteinExistence type="predicted"/>
<protein>
    <recommendedName>
        <fullName evidence="2">DUF6534 domain-containing protein</fullName>
    </recommendedName>
</protein>
<dbReference type="InterPro" id="IPR045339">
    <property type="entry name" value="DUF6534"/>
</dbReference>
<sequence>ALPHAMHRGITANCVVGSPVLSARHDAYILSNGSFACKVSCPGLSMTNYTTAHLGPILISLVLSGILYGCALVQTYVYYKLFPKDSWKLKVLTAHLALLVVGVWQTVVTDFFQRPQVLGLAPTTIVGVLFSAPIPFCTQVFFVFRLYAFSRKKALLIFCSFLVVAQFVFTLMVNISTIAAGGLSLQSWQWSIISSLFITICADAVIAVSMSYYLKANDPGFCRTSRVVDRMVLYIMATGIIPSLSALASGIFFLIAPNADVWLGLFIIESGSELNARDQFSRELRRPVSVGGLEVQLSGIVILDNCTPSQSQGQMTACTGLDGTWKAND</sequence>
<evidence type="ECO:0000313" key="3">
    <source>
        <dbReference type="EMBL" id="KIK21841.1"/>
    </source>
</evidence>
<evidence type="ECO:0000313" key="4">
    <source>
        <dbReference type="Proteomes" id="UP000054018"/>
    </source>
</evidence>
<dbReference type="EMBL" id="KN833746">
    <property type="protein sequence ID" value="KIK21841.1"/>
    <property type="molecule type" value="Genomic_DNA"/>
</dbReference>
<keyword evidence="1" id="KW-0472">Membrane</keyword>
<feature type="transmembrane region" description="Helical" evidence="1">
    <location>
        <begin position="192"/>
        <end position="213"/>
    </location>
</feature>
<dbReference type="HOGENOM" id="CLU_046025_10_0_1"/>
<name>A0A0C9YYJ2_9AGAM</name>
<keyword evidence="1" id="KW-1133">Transmembrane helix</keyword>
<reference evidence="3 4" key="1">
    <citation type="submission" date="2014-04" db="EMBL/GenBank/DDBJ databases">
        <authorList>
            <consortium name="DOE Joint Genome Institute"/>
            <person name="Kuo A."/>
            <person name="Kohler A."/>
            <person name="Costa M.D."/>
            <person name="Nagy L.G."/>
            <person name="Floudas D."/>
            <person name="Copeland A."/>
            <person name="Barry K.W."/>
            <person name="Cichocki N."/>
            <person name="Veneault-Fourrey C."/>
            <person name="LaButti K."/>
            <person name="Lindquist E.A."/>
            <person name="Lipzen A."/>
            <person name="Lundell T."/>
            <person name="Morin E."/>
            <person name="Murat C."/>
            <person name="Sun H."/>
            <person name="Tunlid A."/>
            <person name="Henrissat B."/>
            <person name="Grigoriev I.V."/>
            <person name="Hibbett D.S."/>
            <person name="Martin F."/>
            <person name="Nordberg H.P."/>
            <person name="Cantor M.N."/>
            <person name="Hua S.X."/>
        </authorList>
    </citation>
    <scope>NUCLEOTIDE SEQUENCE [LARGE SCALE GENOMIC DNA]</scope>
    <source>
        <strain evidence="3 4">441</strain>
    </source>
</reference>
<keyword evidence="1" id="KW-0812">Transmembrane</keyword>
<evidence type="ECO:0000259" key="2">
    <source>
        <dbReference type="Pfam" id="PF20152"/>
    </source>
</evidence>
<dbReference type="OrthoDB" id="2535105at2759"/>
<reference evidence="4" key="2">
    <citation type="submission" date="2015-01" db="EMBL/GenBank/DDBJ databases">
        <title>Evolutionary Origins and Diversification of the Mycorrhizal Mutualists.</title>
        <authorList>
            <consortium name="DOE Joint Genome Institute"/>
            <consortium name="Mycorrhizal Genomics Consortium"/>
            <person name="Kohler A."/>
            <person name="Kuo A."/>
            <person name="Nagy L.G."/>
            <person name="Floudas D."/>
            <person name="Copeland A."/>
            <person name="Barry K.W."/>
            <person name="Cichocki N."/>
            <person name="Veneault-Fourrey C."/>
            <person name="LaButti K."/>
            <person name="Lindquist E.A."/>
            <person name="Lipzen A."/>
            <person name="Lundell T."/>
            <person name="Morin E."/>
            <person name="Murat C."/>
            <person name="Riley R."/>
            <person name="Ohm R."/>
            <person name="Sun H."/>
            <person name="Tunlid A."/>
            <person name="Henrissat B."/>
            <person name="Grigoriev I.V."/>
            <person name="Hibbett D.S."/>
            <person name="Martin F."/>
        </authorList>
    </citation>
    <scope>NUCLEOTIDE SEQUENCE [LARGE SCALE GENOMIC DNA]</scope>
    <source>
        <strain evidence="4">441</strain>
    </source>
</reference>
<feature type="non-terminal residue" evidence="3">
    <location>
        <position position="329"/>
    </location>
</feature>
<keyword evidence="4" id="KW-1185">Reference proteome</keyword>
<feature type="transmembrane region" description="Helical" evidence="1">
    <location>
        <begin position="91"/>
        <end position="112"/>
    </location>
</feature>
<feature type="transmembrane region" description="Helical" evidence="1">
    <location>
        <begin position="155"/>
        <end position="180"/>
    </location>
</feature>